<protein>
    <recommendedName>
        <fullName evidence="5">BHLH domain-containing protein</fullName>
    </recommendedName>
</protein>
<evidence type="ECO:0000313" key="4">
    <source>
        <dbReference type="Proteomes" id="UP001055439"/>
    </source>
</evidence>
<dbReference type="OrthoDB" id="1363133at2759"/>
<dbReference type="AlphaFoldDB" id="A0A9E7FCT0"/>
<dbReference type="PANTHER" id="PTHR33124">
    <property type="entry name" value="TRANSCRIPTION FACTOR IBH1-LIKE 1"/>
    <property type="match status" value="1"/>
</dbReference>
<proteinExistence type="predicted"/>
<evidence type="ECO:0000313" key="3">
    <source>
        <dbReference type="EMBL" id="URD93005.1"/>
    </source>
</evidence>
<keyword evidence="1" id="KW-0805">Transcription regulation</keyword>
<name>A0A9E7FCT0_9LILI</name>
<gene>
    <name evidence="3" type="ORF">MUK42_00522</name>
</gene>
<accession>A0A9E7FCT0</accession>
<organism evidence="3 4">
    <name type="scientific">Musa troglodytarum</name>
    <name type="common">fe'i banana</name>
    <dbReference type="NCBI Taxonomy" id="320322"/>
    <lineage>
        <taxon>Eukaryota</taxon>
        <taxon>Viridiplantae</taxon>
        <taxon>Streptophyta</taxon>
        <taxon>Embryophyta</taxon>
        <taxon>Tracheophyta</taxon>
        <taxon>Spermatophyta</taxon>
        <taxon>Magnoliopsida</taxon>
        <taxon>Liliopsida</taxon>
        <taxon>Zingiberales</taxon>
        <taxon>Musaceae</taxon>
        <taxon>Musa</taxon>
    </lineage>
</organism>
<dbReference type="PANTHER" id="PTHR33124:SF34">
    <property type="entry name" value="OS08G0444500 PROTEIN"/>
    <property type="match status" value="1"/>
</dbReference>
<sequence>MAGCFGCYGAAEEITFRSSTMGVPSTSLRRRIRGTVQGRGKSHVQTMVTRKLKKLKKIIPGCQEVKLEELLQRTAEYIAFLELQVLVLRRISKLPVSEVYLKSHQFRLSKKAAERCMPLSNQRGGTRSNY</sequence>
<keyword evidence="4" id="KW-1185">Reference proteome</keyword>
<keyword evidence="2" id="KW-0804">Transcription</keyword>
<dbReference type="EMBL" id="CP097505">
    <property type="protein sequence ID" value="URD93005.1"/>
    <property type="molecule type" value="Genomic_DNA"/>
</dbReference>
<dbReference type="InterPro" id="IPR044660">
    <property type="entry name" value="IBH1-like"/>
</dbReference>
<evidence type="ECO:0000256" key="1">
    <source>
        <dbReference type="ARBA" id="ARBA00023015"/>
    </source>
</evidence>
<evidence type="ECO:0008006" key="5">
    <source>
        <dbReference type="Google" id="ProtNLM"/>
    </source>
</evidence>
<evidence type="ECO:0000256" key="2">
    <source>
        <dbReference type="ARBA" id="ARBA00023163"/>
    </source>
</evidence>
<dbReference type="Proteomes" id="UP001055439">
    <property type="component" value="Chromosome 3"/>
</dbReference>
<reference evidence="3" key="1">
    <citation type="submission" date="2022-05" db="EMBL/GenBank/DDBJ databases">
        <title>The Musa troglodytarum L. genome provides insights into the mechanism of non-climacteric behaviour and enrichment of carotenoids.</title>
        <authorList>
            <person name="Wang J."/>
        </authorList>
    </citation>
    <scope>NUCLEOTIDE SEQUENCE</scope>
    <source>
        <tissue evidence="3">Leaf</tissue>
    </source>
</reference>
<dbReference type="GO" id="GO:0006355">
    <property type="term" value="P:regulation of DNA-templated transcription"/>
    <property type="evidence" value="ECO:0007669"/>
    <property type="project" value="InterPro"/>
</dbReference>